<evidence type="ECO:0000256" key="2">
    <source>
        <dbReference type="ARBA" id="ARBA00022692"/>
    </source>
</evidence>
<dbReference type="STRING" id="362976.HQ_1595A"/>
<dbReference type="NCBIfam" id="TIGR02228">
    <property type="entry name" value="sigpep_I_arch"/>
    <property type="match status" value="1"/>
</dbReference>
<evidence type="ECO:0000313" key="7">
    <source>
        <dbReference type="Proteomes" id="UP000001975"/>
    </source>
</evidence>
<keyword evidence="7" id="KW-1185">Reference proteome</keyword>
<protein>
    <submittedName>
        <fullName evidence="6">Peptidase S26 domain protein</fullName>
    </submittedName>
</protein>
<dbReference type="KEGG" id="hwa:HQ_1595A"/>
<dbReference type="AlphaFoldDB" id="Q18JT1"/>
<organism evidence="6 7">
    <name type="scientific">Haloquadratum walsbyi (strain DSM 16790 / HBSQ001)</name>
    <dbReference type="NCBI Taxonomy" id="362976"/>
    <lineage>
        <taxon>Archaea</taxon>
        <taxon>Methanobacteriati</taxon>
        <taxon>Methanobacteriota</taxon>
        <taxon>Stenosarchaea group</taxon>
        <taxon>Halobacteria</taxon>
        <taxon>Halobacteriales</taxon>
        <taxon>Haloferacaceae</taxon>
        <taxon>Haloquadratum</taxon>
    </lineage>
</organism>
<keyword evidence="2 5" id="KW-0812">Transmembrane</keyword>
<dbReference type="InterPro" id="IPR019533">
    <property type="entry name" value="Peptidase_S26"/>
</dbReference>
<evidence type="ECO:0000256" key="5">
    <source>
        <dbReference type="SAM" id="Phobius"/>
    </source>
</evidence>
<dbReference type="MEROPS" id="S26.A11"/>
<dbReference type="EMBL" id="AM180088">
    <property type="protein sequence ID" value="CAJ51723.1"/>
    <property type="molecule type" value="Genomic_DNA"/>
</dbReference>
<dbReference type="RefSeq" id="WP_011570875.1">
    <property type="nucleotide sequence ID" value="NC_008212.1"/>
</dbReference>
<gene>
    <name evidence="6" type="ordered locus">HQ_1595A</name>
</gene>
<keyword evidence="3 5" id="KW-1133">Transmembrane helix</keyword>
<proteinExistence type="predicted"/>
<evidence type="ECO:0000313" key="6">
    <source>
        <dbReference type="EMBL" id="CAJ51723.1"/>
    </source>
</evidence>
<dbReference type="Proteomes" id="UP000001975">
    <property type="component" value="Chromosome"/>
</dbReference>
<dbReference type="GeneID" id="4194179"/>
<dbReference type="SUPFAM" id="SSF51306">
    <property type="entry name" value="LexA/Signal peptidase"/>
    <property type="match status" value="1"/>
</dbReference>
<dbReference type="GO" id="GO:0004252">
    <property type="term" value="F:serine-type endopeptidase activity"/>
    <property type="evidence" value="ECO:0007669"/>
    <property type="project" value="InterPro"/>
</dbReference>
<sequence length="384" mass="41353">MTIRRVLSVGGEIIAIVVVVSLLVGQVLGYPVLLGFVETGSMEPTLNPGDGFIAVPTAVSGEIQENDVIIFRAQEIQGGGLTTHRVVAETERGYITRGDANPFTDQDGGEPPVKDPQVVAKLFQPGGSVVVIPRLGTAVTGIQAIVTGVQQQLSSTLGTQSLLGTQGLTYIVLALSILLYLYDIIATGDRENKTRERNRERSRGLSPQVIVAAFAVLIIVAATAAMVIPAGTQEYTIISAEFESERPTTITKGTTGSLEYRVPNAGVVPAVVYIESGSDAVEVQSQQLYVSGQSMKATTVSISAPQQTGLYYRYVTEYRYLALLPTPIINAAYQLHPWVPIILIDALIGVPFYVFAMSFVDTGRLRSRSRDGVSTFQRILNRYT</sequence>
<dbReference type="CDD" id="cd06530">
    <property type="entry name" value="S26_SPase_I"/>
    <property type="match status" value="1"/>
</dbReference>
<dbReference type="InterPro" id="IPR036286">
    <property type="entry name" value="LexA/Signal_pep-like_sf"/>
</dbReference>
<feature type="transmembrane region" description="Helical" evidence="5">
    <location>
        <begin position="338"/>
        <end position="360"/>
    </location>
</feature>
<dbReference type="GO" id="GO:0016020">
    <property type="term" value="C:membrane"/>
    <property type="evidence" value="ECO:0007669"/>
    <property type="project" value="UniProtKB-SubCell"/>
</dbReference>
<evidence type="ECO:0000256" key="3">
    <source>
        <dbReference type="ARBA" id="ARBA00022989"/>
    </source>
</evidence>
<feature type="transmembrane region" description="Helical" evidence="5">
    <location>
        <begin position="167"/>
        <end position="188"/>
    </location>
</feature>
<reference evidence="6 7" key="1">
    <citation type="journal article" date="2006" name="BMC Genomics">
        <title>The genome of the square archaeon Haloquadratum walsbyi: life at the limits of water activity.</title>
        <authorList>
            <person name="Bolhuis H.H."/>
            <person name="Palm P.P."/>
            <person name="Wende A.W."/>
            <person name="Falb M.M."/>
            <person name="Rampp M.M."/>
            <person name="Rodriguez-Valera F.F."/>
            <person name="Pfeiffer F.F."/>
            <person name="Oesterhelt D.D."/>
        </authorList>
    </citation>
    <scope>NUCLEOTIDE SEQUENCE [LARGE SCALE GENOMIC DNA]</scope>
    <source>
        <strain evidence="7">DSM 16790 / HBSQ001</strain>
    </source>
</reference>
<dbReference type="HOGENOM" id="CLU_037192_0_0_2"/>
<dbReference type="GO" id="GO:0006465">
    <property type="term" value="P:signal peptide processing"/>
    <property type="evidence" value="ECO:0007669"/>
    <property type="project" value="InterPro"/>
</dbReference>
<dbReference type="InterPro" id="IPR001733">
    <property type="entry name" value="Peptidase_S26B"/>
</dbReference>
<evidence type="ECO:0000256" key="4">
    <source>
        <dbReference type="ARBA" id="ARBA00023136"/>
    </source>
</evidence>
<keyword evidence="4 5" id="KW-0472">Membrane</keyword>
<feature type="transmembrane region" description="Helical" evidence="5">
    <location>
        <begin position="209"/>
        <end position="228"/>
    </location>
</feature>
<accession>Q18JT1</accession>
<name>Q18JT1_HALWD</name>
<evidence type="ECO:0000256" key="1">
    <source>
        <dbReference type="ARBA" id="ARBA00004370"/>
    </source>
</evidence>
<feature type="transmembrane region" description="Helical" evidence="5">
    <location>
        <begin position="12"/>
        <end position="37"/>
    </location>
</feature>
<dbReference type="eggNOG" id="arCOG01740">
    <property type="taxonomic scope" value="Archaea"/>
</dbReference>
<comment type="subcellular location">
    <subcellularLocation>
        <location evidence="1">Membrane</location>
    </subcellularLocation>
</comment>